<evidence type="ECO:0000256" key="6">
    <source>
        <dbReference type="ARBA" id="ARBA00022692"/>
    </source>
</evidence>
<dbReference type="OrthoDB" id="270584at2759"/>
<dbReference type="GO" id="GO:0005743">
    <property type="term" value="C:mitochondrial inner membrane"/>
    <property type="evidence" value="ECO:0007669"/>
    <property type="project" value="UniProtKB-SubCell"/>
</dbReference>
<keyword evidence="6 14" id="KW-0812">Transmembrane</keyword>
<evidence type="ECO:0000313" key="18">
    <source>
        <dbReference type="Proteomes" id="UP000193719"/>
    </source>
</evidence>
<organism evidence="17 18">
    <name type="scientific">Piromyces finnis</name>
    <dbReference type="NCBI Taxonomy" id="1754191"/>
    <lineage>
        <taxon>Eukaryota</taxon>
        <taxon>Fungi</taxon>
        <taxon>Fungi incertae sedis</taxon>
        <taxon>Chytridiomycota</taxon>
        <taxon>Chytridiomycota incertae sedis</taxon>
        <taxon>Neocallimastigomycetes</taxon>
        <taxon>Neocallimastigales</taxon>
        <taxon>Neocallimastigaceae</taxon>
        <taxon>Piromyces</taxon>
    </lineage>
</organism>
<gene>
    <name evidence="17" type="ORF">BCR36DRAFT_580281</name>
</gene>
<keyword evidence="4 15" id="KW-0813">Transport</keyword>
<dbReference type="InterPro" id="IPR018108">
    <property type="entry name" value="MCP_transmembrane"/>
</dbReference>
<evidence type="ECO:0000256" key="10">
    <source>
        <dbReference type="ARBA" id="ARBA00023128"/>
    </source>
</evidence>
<name>A0A1Y1VJP7_9FUNG</name>
<dbReference type="Proteomes" id="UP000193719">
    <property type="component" value="Unassembled WGS sequence"/>
</dbReference>
<dbReference type="STRING" id="1754191.A0A1Y1VJP7"/>
<accession>A0A1Y1VJP7</accession>
<dbReference type="PROSITE" id="PS50920">
    <property type="entry name" value="SOLCAR"/>
    <property type="match status" value="3"/>
</dbReference>
<dbReference type="PANTHER" id="PTHR45635:SF14">
    <property type="entry name" value="ADP_ATP TRANSLOCASE"/>
    <property type="match status" value="1"/>
</dbReference>
<dbReference type="EMBL" id="MCFH01000005">
    <property type="protein sequence ID" value="ORX57725.1"/>
    <property type="molecule type" value="Genomic_DNA"/>
</dbReference>
<comment type="subcellular location">
    <subcellularLocation>
        <location evidence="16">Membrane</location>
        <topology evidence="16">Multi-pass membrane protein</topology>
    </subcellularLocation>
    <subcellularLocation>
        <location evidence="1">Mitochondrion inner membrane</location>
        <topology evidence="1">Multi-pass membrane protein</topology>
    </subcellularLocation>
</comment>
<evidence type="ECO:0000256" key="9">
    <source>
        <dbReference type="ARBA" id="ARBA00022989"/>
    </source>
</evidence>
<evidence type="ECO:0000256" key="1">
    <source>
        <dbReference type="ARBA" id="ARBA00004448"/>
    </source>
</evidence>
<evidence type="ECO:0000256" key="11">
    <source>
        <dbReference type="ARBA" id="ARBA00023136"/>
    </source>
</evidence>
<evidence type="ECO:0000256" key="4">
    <source>
        <dbReference type="ARBA" id="ARBA00022448"/>
    </source>
</evidence>
<proteinExistence type="inferred from homology"/>
<dbReference type="PRINTS" id="PR00926">
    <property type="entry name" value="MITOCARRIER"/>
</dbReference>
<evidence type="ECO:0000313" key="17">
    <source>
        <dbReference type="EMBL" id="ORX57725.1"/>
    </source>
</evidence>
<keyword evidence="8" id="KW-0999">Mitochondrion inner membrane</keyword>
<keyword evidence="7" id="KW-0677">Repeat</keyword>
<dbReference type="InterPro" id="IPR002113">
    <property type="entry name" value="ADT_euk_type"/>
</dbReference>
<comment type="caution">
    <text evidence="16">Lacks conserved residue(s) required for the propagation of feature annotation.</text>
</comment>
<dbReference type="GO" id="GO:1990544">
    <property type="term" value="P:mitochondrial ATP transmembrane transport"/>
    <property type="evidence" value="ECO:0007669"/>
    <property type="project" value="InterPro"/>
</dbReference>
<evidence type="ECO:0000256" key="3">
    <source>
        <dbReference type="ARBA" id="ARBA00011245"/>
    </source>
</evidence>
<evidence type="ECO:0000256" key="15">
    <source>
        <dbReference type="RuleBase" id="RU000488"/>
    </source>
</evidence>
<comment type="function">
    <text evidence="13">ADP:ATP antiporter that mediates import of ADP into the mitochondrial matrix for ATP synthesis, and export of ATP out to fuel the cell. Cycles between the cytoplasmic-open state (c-state) and the matrix-open state (m-state): operates by the alternating access mechanism with a single substrate-binding site intermittently exposed to either the cytosolic (c-state) or matrix (m-state) side of the inner mitochondrial membrane.</text>
</comment>
<reference evidence="17 18" key="1">
    <citation type="submission" date="2016-08" db="EMBL/GenBank/DDBJ databases">
        <title>Genomes of anaerobic fungi encode conserved fungal cellulosomes for biomass hydrolysis.</title>
        <authorList>
            <consortium name="DOE Joint Genome Institute"/>
            <person name="Haitjema C.H."/>
            <person name="Gilmore S.P."/>
            <person name="Henske J.K."/>
            <person name="Solomon K.V."/>
            <person name="De Groot R."/>
            <person name="Kuo A."/>
            <person name="Mondo S.J."/>
            <person name="Salamov A.A."/>
            <person name="Labutti K."/>
            <person name="Zhao Z."/>
            <person name="Chiniquy J."/>
            <person name="Barry K."/>
            <person name="Brewer H.M."/>
            <person name="Purvine S.O."/>
            <person name="Wright A.T."/>
            <person name="Boxma B."/>
            <person name="Van Alen T."/>
            <person name="Hackstein J.H."/>
            <person name="Baker S.E."/>
            <person name="Grigoriev I.V."/>
            <person name="O'Malley M.A."/>
        </authorList>
    </citation>
    <scope>NUCLEOTIDE SEQUENCE [LARGE SCALE GENOMIC DNA]</scope>
    <source>
        <strain evidence="18">finn</strain>
    </source>
</reference>
<evidence type="ECO:0000256" key="2">
    <source>
        <dbReference type="ARBA" id="ARBA00006375"/>
    </source>
</evidence>
<reference evidence="17 18" key="2">
    <citation type="submission" date="2016-08" db="EMBL/GenBank/DDBJ databases">
        <title>Pervasive Adenine N6-methylation of Active Genes in Fungi.</title>
        <authorList>
            <consortium name="DOE Joint Genome Institute"/>
            <person name="Mondo S.J."/>
            <person name="Dannebaum R.O."/>
            <person name="Kuo R.C."/>
            <person name="Labutti K."/>
            <person name="Haridas S."/>
            <person name="Kuo A."/>
            <person name="Salamov A."/>
            <person name="Ahrendt S.R."/>
            <person name="Lipzen A."/>
            <person name="Sullivan W."/>
            <person name="Andreopoulos W.B."/>
            <person name="Clum A."/>
            <person name="Lindquist E."/>
            <person name="Daum C."/>
            <person name="Ramamoorthy G.K."/>
            <person name="Gryganskyi A."/>
            <person name="Culley D."/>
            <person name="Magnuson J.K."/>
            <person name="James T.Y."/>
            <person name="O'Malley M.A."/>
            <person name="Stajich J.E."/>
            <person name="Spatafora J.W."/>
            <person name="Visel A."/>
            <person name="Grigoriev I.V."/>
        </authorList>
    </citation>
    <scope>NUCLEOTIDE SEQUENCE [LARGE SCALE GENOMIC DNA]</scope>
    <source>
        <strain evidence="18">finn</strain>
    </source>
</reference>
<evidence type="ECO:0000256" key="14">
    <source>
        <dbReference type="PROSITE-ProRule" id="PRU00282"/>
    </source>
</evidence>
<feature type="repeat" description="Solcar" evidence="14">
    <location>
        <begin position="292"/>
        <end position="380"/>
    </location>
</feature>
<dbReference type="PANTHER" id="PTHR45635">
    <property type="entry name" value="ADP,ATP CARRIER PROTEIN 1-RELATED-RELATED"/>
    <property type="match status" value="1"/>
</dbReference>
<evidence type="ECO:0000256" key="5">
    <source>
        <dbReference type="ARBA" id="ARBA00022449"/>
    </source>
</evidence>
<evidence type="ECO:0000256" key="12">
    <source>
        <dbReference type="ARBA" id="ARBA00024143"/>
    </source>
</evidence>
<comment type="catalytic activity">
    <reaction evidence="12">
        <text>ADP(in) + ATP(out) = ADP(out) + ATP(in)</text>
        <dbReference type="Rhea" id="RHEA:34999"/>
        <dbReference type="ChEBI" id="CHEBI:30616"/>
        <dbReference type="ChEBI" id="CHEBI:456216"/>
    </reaction>
    <physiologicalReaction direction="left-to-right" evidence="12">
        <dbReference type="Rhea" id="RHEA:35000"/>
    </physiologicalReaction>
</comment>
<dbReference type="GO" id="GO:0005471">
    <property type="term" value="F:ATP:ADP antiporter activity"/>
    <property type="evidence" value="ECO:0007669"/>
    <property type="project" value="UniProtKB-UniRule"/>
</dbReference>
<keyword evidence="5" id="KW-0050">Antiport</keyword>
<evidence type="ECO:0000256" key="8">
    <source>
        <dbReference type="ARBA" id="ARBA00022792"/>
    </source>
</evidence>
<dbReference type="InterPro" id="IPR023395">
    <property type="entry name" value="MCP_dom_sf"/>
</dbReference>
<dbReference type="InterPro" id="IPR002067">
    <property type="entry name" value="MCP"/>
</dbReference>
<feature type="transmembrane region" description="Helical" evidence="16">
    <location>
        <begin position="364"/>
        <end position="386"/>
    </location>
</feature>
<comment type="function">
    <text evidence="16">Catalyzes the exchange of ADP and ATP across the membrane.</text>
</comment>
<keyword evidence="18" id="KW-1185">Reference proteome</keyword>
<comment type="subunit">
    <text evidence="3 16">Monomer.</text>
</comment>
<keyword evidence="11 14" id="KW-0472">Membrane</keyword>
<feature type="repeat" description="Solcar" evidence="14">
    <location>
        <begin position="64"/>
        <end position="155"/>
    </location>
</feature>
<dbReference type="Gene3D" id="1.50.40.10">
    <property type="entry name" value="Mitochondrial carrier domain"/>
    <property type="match status" value="1"/>
</dbReference>
<evidence type="ECO:0000256" key="7">
    <source>
        <dbReference type="ARBA" id="ARBA00022737"/>
    </source>
</evidence>
<keyword evidence="10" id="KW-0496">Mitochondrion</keyword>
<feature type="repeat" description="Solcar" evidence="14">
    <location>
        <begin position="194"/>
        <end position="283"/>
    </location>
</feature>
<comment type="similarity">
    <text evidence="2 15">Belongs to the mitochondrial carrier (TC 2.A.29) family.</text>
</comment>
<evidence type="ECO:0000256" key="16">
    <source>
        <dbReference type="RuleBase" id="RU368008"/>
    </source>
</evidence>
<dbReference type="AlphaFoldDB" id="A0A1Y1VJP7"/>
<evidence type="ECO:0000256" key="13">
    <source>
        <dbReference type="ARBA" id="ARBA00045250"/>
    </source>
</evidence>
<dbReference type="GO" id="GO:0140021">
    <property type="term" value="P:mitochondrial ADP transmembrane transport"/>
    <property type="evidence" value="ECO:0007669"/>
    <property type="project" value="InterPro"/>
</dbReference>
<keyword evidence="9 16" id="KW-1133">Transmembrane helix</keyword>
<sequence length="397" mass="45788">MSESYNFKDNTNDIDSLINIESKHNTSNSFSNSYTNNSNINNDFQNKKFSLISNNNNNKKSKETQPLVFGFGLALDTLIKFAYAPVERLQILQQVQPIIPEINNRPSYSHIVSAFNTITKEQGIDSLWRGATAGLIRFIPSHVANYIVECYETKPLLNQRLKKKGFNEKEIQKYKEEYKNNSNIKLYIVSPLIKSLKWLNSKSNLSVAVTMVLGYPLNLVRVRLAADVGVGKMRTYHSIKDCLNHIYSQGGLLCMYQGWIESYIAYVLYNYSAKAAYKQSMNYLFGKNISRPPLWKQWFIGQIVTRTAYIFIYPLETVKLRLMMQAGNKHIRYHHGWECLWRIIKDEGFFSLYKGIDVVLLSEIFGWGIILSSGLIMDWLVGKLIGPDKKKIKSKKH</sequence>
<dbReference type="SUPFAM" id="SSF103506">
    <property type="entry name" value="Mitochondrial carrier"/>
    <property type="match status" value="1"/>
</dbReference>
<protein>
    <recommendedName>
        <fullName evidence="16">ADP/ATP translocase</fullName>
    </recommendedName>
    <alternativeName>
        <fullName evidence="16">ADP,ATP carrier protein</fullName>
    </alternativeName>
</protein>
<comment type="caution">
    <text evidence="17">The sequence shown here is derived from an EMBL/GenBank/DDBJ whole genome shotgun (WGS) entry which is preliminary data.</text>
</comment>
<dbReference type="Pfam" id="PF00153">
    <property type="entry name" value="Mito_carr"/>
    <property type="match status" value="3"/>
</dbReference>